<keyword evidence="1" id="KW-1133">Transmembrane helix</keyword>
<feature type="transmembrane region" description="Helical" evidence="1">
    <location>
        <begin position="231"/>
        <end position="251"/>
    </location>
</feature>
<keyword evidence="1" id="KW-0812">Transmembrane</keyword>
<evidence type="ECO:0000313" key="3">
    <source>
        <dbReference type="Proteomes" id="UP000199092"/>
    </source>
</evidence>
<feature type="transmembrane region" description="Helical" evidence="1">
    <location>
        <begin position="204"/>
        <end position="225"/>
    </location>
</feature>
<feature type="transmembrane region" description="Helical" evidence="1">
    <location>
        <begin position="30"/>
        <end position="54"/>
    </location>
</feature>
<reference evidence="2 3" key="1">
    <citation type="submission" date="2016-10" db="EMBL/GenBank/DDBJ databases">
        <authorList>
            <person name="de Groot N.N."/>
        </authorList>
    </citation>
    <scope>NUCLEOTIDE SEQUENCE [LARGE SCALE GENOMIC DNA]</scope>
    <source>
        <strain evidence="2 3">DSM 21741</strain>
    </source>
</reference>
<evidence type="ECO:0000256" key="1">
    <source>
        <dbReference type="SAM" id="Phobius"/>
    </source>
</evidence>
<name>A0A1H1RT50_9ACTN</name>
<dbReference type="AlphaFoldDB" id="A0A1H1RT50"/>
<feature type="transmembrane region" description="Helical" evidence="1">
    <location>
        <begin position="120"/>
        <end position="146"/>
    </location>
</feature>
<dbReference type="RefSeq" id="WP_091411873.1">
    <property type="nucleotide sequence ID" value="NZ_LT629749.1"/>
</dbReference>
<evidence type="ECO:0000313" key="2">
    <source>
        <dbReference type="EMBL" id="SDS38854.1"/>
    </source>
</evidence>
<dbReference type="Proteomes" id="UP000199092">
    <property type="component" value="Chromosome I"/>
</dbReference>
<keyword evidence="3" id="KW-1185">Reference proteome</keyword>
<gene>
    <name evidence="2" type="ORF">SAMN04488543_1640</name>
</gene>
<proteinExistence type="predicted"/>
<dbReference type="OrthoDB" id="5197162at2"/>
<feature type="transmembrane region" description="Helical" evidence="1">
    <location>
        <begin position="92"/>
        <end position="113"/>
    </location>
</feature>
<dbReference type="EMBL" id="LT629749">
    <property type="protein sequence ID" value="SDS38854.1"/>
    <property type="molecule type" value="Genomic_DNA"/>
</dbReference>
<accession>A0A1H1RT50</accession>
<sequence>MHDTRTDPPPTSVGTGPGAEWHRVAPCAGWVGAVALLVGALLFLVDAAGVLAPWPEFRSTTAGFEADLATYYVAYLERQHDVLWAVVVRDSLLPLGFLALMVLFLAAGALVGWRRPVAQLAALLCVVGGVLQIVSDTVFLGQVAVWRQDGWPADPPGPVVALGRSSDAVDLATGYVEAAGFVVLAGALVCLALLVRGRPDLPGWLGWLASAEAVGMLVLVVGRALESDLVFQVGALATGVAVGPALFASLGHHLGRAARDH</sequence>
<organism evidence="2 3">
    <name type="scientific">Friedmanniella luteola</name>
    <dbReference type="NCBI Taxonomy" id="546871"/>
    <lineage>
        <taxon>Bacteria</taxon>
        <taxon>Bacillati</taxon>
        <taxon>Actinomycetota</taxon>
        <taxon>Actinomycetes</taxon>
        <taxon>Propionibacteriales</taxon>
        <taxon>Nocardioidaceae</taxon>
        <taxon>Friedmanniella</taxon>
    </lineage>
</organism>
<feature type="transmembrane region" description="Helical" evidence="1">
    <location>
        <begin position="175"/>
        <end position="195"/>
    </location>
</feature>
<protein>
    <submittedName>
        <fullName evidence="2">Uncharacterized protein</fullName>
    </submittedName>
</protein>
<keyword evidence="1" id="KW-0472">Membrane</keyword>